<dbReference type="Proteomes" id="UP000606786">
    <property type="component" value="Unassembled WGS sequence"/>
</dbReference>
<proteinExistence type="predicted"/>
<evidence type="ECO:0000313" key="1">
    <source>
        <dbReference type="EMBL" id="CAD7012261.1"/>
    </source>
</evidence>
<reference evidence="1" key="1">
    <citation type="submission" date="2020-11" db="EMBL/GenBank/DDBJ databases">
        <authorList>
            <person name="Whitehead M."/>
        </authorList>
    </citation>
    <scope>NUCLEOTIDE SEQUENCE</scope>
    <source>
        <strain evidence="1">EGII</strain>
    </source>
</reference>
<evidence type="ECO:0000313" key="2">
    <source>
        <dbReference type="Proteomes" id="UP000606786"/>
    </source>
</evidence>
<accession>A0A811VBA5</accession>
<gene>
    <name evidence="1" type="ORF">CCAP1982_LOCUS20357</name>
</gene>
<organism evidence="1 2">
    <name type="scientific">Ceratitis capitata</name>
    <name type="common">Mediterranean fruit fly</name>
    <name type="synonym">Tephritis capitata</name>
    <dbReference type="NCBI Taxonomy" id="7213"/>
    <lineage>
        <taxon>Eukaryota</taxon>
        <taxon>Metazoa</taxon>
        <taxon>Ecdysozoa</taxon>
        <taxon>Arthropoda</taxon>
        <taxon>Hexapoda</taxon>
        <taxon>Insecta</taxon>
        <taxon>Pterygota</taxon>
        <taxon>Neoptera</taxon>
        <taxon>Endopterygota</taxon>
        <taxon>Diptera</taxon>
        <taxon>Brachycera</taxon>
        <taxon>Muscomorpha</taxon>
        <taxon>Tephritoidea</taxon>
        <taxon>Tephritidae</taxon>
        <taxon>Ceratitis</taxon>
        <taxon>Ceratitis</taxon>
    </lineage>
</organism>
<dbReference type="AlphaFoldDB" id="A0A811VBA5"/>
<dbReference type="EMBL" id="CAJHJT010000056">
    <property type="protein sequence ID" value="CAD7012261.1"/>
    <property type="molecule type" value="Genomic_DNA"/>
</dbReference>
<name>A0A811VBA5_CERCA</name>
<sequence>MGVQPENCGGGGGGVSKYTRRCSVDSLDNDALLKRGLGGCQQEKGISFKLQFCG</sequence>
<protein>
    <submittedName>
        <fullName evidence="1">(Mediterranean fruit fly) hypothetical protein</fullName>
    </submittedName>
</protein>
<dbReference type="OrthoDB" id="297496at2759"/>
<keyword evidence="2" id="KW-1185">Reference proteome</keyword>
<comment type="caution">
    <text evidence="1">The sequence shown here is derived from an EMBL/GenBank/DDBJ whole genome shotgun (WGS) entry which is preliminary data.</text>
</comment>